<comment type="caution">
    <text evidence="1">The sequence shown here is derived from an EMBL/GenBank/DDBJ whole genome shotgun (WGS) entry which is preliminary data.</text>
</comment>
<keyword evidence="1" id="KW-0808">Transferase</keyword>
<dbReference type="EMBL" id="JAFBFC010000001">
    <property type="protein sequence ID" value="MBM7701994.1"/>
    <property type="molecule type" value="Genomic_DNA"/>
</dbReference>
<dbReference type="InterPro" id="IPR003203">
    <property type="entry name" value="CobU/CobP"/>
</dbReference>
<dbReference type="Pfam" id="PF02283">
    <property type="entry name" value="CobU"/>
    <property type="match status" value="1"/>
</dbReference>
<dbReference type="Proteomes" id="UP000809829">
    <property type="component" value="Unassembled WGS sequence"/>
</dbReference>
<evidence type="ECO:0000313" key="2">
    <source>
        <dbReference type="Proteomes" id="UP000809829"/>
    </source>
</evidence>
<keyword evidence="2" id="KW-1185">Reference proteome</keyword>
<keyword evidence="1" id="KW-0418">Kinase</keyword>
<dbReference type="Gene3D" id="3.40.50.300">
    <property type="entry name" value="P-loop containing nucleotide triphosphate hydrolases"/>
    <property type="match status" value="1"/>
</dbReference>
<dbReference type="RefSeq" id="WP_205184151.1">
    <property type="nucleotide sequence ID" value="NZ_JAFBFC010000001.1"/>
</dbReference>
<evidence type="ECO:0000313" key="1">
    <source>
        <dbReference type="EMBL" id="MBM7701994.1"/>
    </source>
</evidence>
<dbReference type="GO" id="GO:0016779">
    <property type="term" value="F:nucleotidyltransferase activity"/>
    <property type="evidence" value="ECO:0007669"/>
    <property type="project" value="UniProtKB-KW"/>
</dbReference>
<protein>
    <submittedName>
        <fullName evidence="1">Adenosyl cobinamide kinase/adenosyl cobinamide phosphate guanylyltransferase</fullName>
    </submittedName>
</protein>
<name>A0ABS2QRC4_9BACI</name>
<dbReference type="InterPro" id="IPR027417">
    <property type="entry name" value="P-loop_NTPase"/>
</dbReference>
<accession>A0ABS2QRC4</accession>
<dbReference type="SUPFAM" id="SSF52540">
    <property type="entry name" value="P-loop containing nucleoside triphosphate hydrolases"/>
    <property type="match status" value="1"/>
</dbReference>
<dbReference type="GO" id="GO:0016301">
    <property type="term" value="F:kinase activity"/>
    <property type="evidence" value="ECO:0007669"/>
    <property type="project" value="UniProtKB-KW"/>
</dbReference>
<proteinExistence type="predicted"/>
<gene>
    <name evidence="1" type="ORF">JOC83_000820</name>
</gene>
<sequence length="141" mass="16410">MHFIFGGAFNGKRKWVKERYHDAFWCSAYRGDKLVMNSRHNVMVIEGIEQYIKESIEEGMTIEEVRRAFQTIVTDWLLLEASGHQVVIIGTEIGKGIVPMNPQDRAWRDSCGYVYQHIVKNAHIVDHIWYGVSNRLKGEQE</sequence>
<keyword evidence="1" id="KW-0548">Nucleotidyltransferase</keyword>
<organism evidence="1 2">
    <name type="scientific">Priestia iocasae</name>
    <dbReference type="NCBI Taxonomy" id="2291674"/>
    <lineage>
        <taxon>Bacteria</taxon>
        <taxon>Bacillati</taxon>
        <taxon>Bacillota</taxon>
        <taxon>Bacilli</taxon>
        <taxon>Bacillales</taxon>
        <taxon>Bacillaceae</taxon>
        <taxon>Priestia</taxon>
    </lineage>
</organism>
<reference evidence="1 2" key="1">
    <citation type="submission" date="2021-01" db="EMBL/GenBank/DDBJ databases">
        <title>Genomic Encyclopedia of Type Strains, Phase IV (KMG-IV): sequencing the most valuable type-strain genomes for metagenomic binning, comparative biology and taxonomic classification.</title>
        <authorList>
            <person name="Goeker M."/>
        </authorList>
    </citation>
    <scope>NUCLEOTIDE SEQUENCE [LARGE SCALE GENOMIC DNA]</scope>
    <source>
        <strain evidence="1 2">DSM 104297</strain>
    </source>
</reference>